<evidence type="ECO:0000313" key="2">
    <source>
        <dbReference type="EMBL" id="WOJ97439.1"/>
    </source>
</evidence>
<keyword evidence="1" id="KW-0472">Membrane</keyword>
<name>A0ABZ0IF36_9GAMM</name>
<protein>
    <submittedName>
        <fullName evidence="2">Uncharacterized protein</fullName>
    </submittedName>
</protein>
<dbReference type="EMBL" id="CP136865">
    <property type="protein sequence ID" value="WOJ97439.1"/>
    <property type="molecule type" value="Genomic_DNA"/>
</dbReference>
<accession>A0ABZ0IF36</accession>
<feature type="transmembrane region" description="Helical" evidence="1">
    <location>
        <begin position="15"/>
        <end position="35"/>
    </location>
</feature>
<evidence type="ECO:0000256" key="1">
    <source>
        <dbReference type="SAM" id="Phobius"/>
    </source>
</evidence>
<dbReference type="Proteomes" id="UP001626549">
    <property type="component" value="Chromosome"/>
</dbReference>
<organism evidence="2 3">
    <name type="scientific">Congregibacter brevis</name>
    <dbReference type="NCBI Taxonomy" id="3081201"/>
    <lineage>
        <taxon>Bacteria</taxon>
        <taxon>Pseudomonadati</taxon>
        <taxon>Pseudomonadota</taxon>
        <taxon>Gammaproteobacteria</taxon>
        <taxon>Cellvibrionales</taxon>
        <taxon>Halieaceae</taxon>
        <taxon>Congregibacter</taxon>
    </lineage>
</organism>
<evidence type="ECO:0000313" key="3">
    <source>
        <dbReference type="Proteomes" id="UP001626549"/>
    </source>
</evidence>
<reference evidence="2 3" key="1">
    <citation type="submission" date="2023-10" db="EMBL/GenBank/DDBJ databases">
        <title>Two novel species belonging to the OM43/NOR5 clade.</title>
        <authorList>
            <person name="Park M."/>
        </authorList>
    </citation>
    <scope>NUCLEOTIDE SEQUENCE [LARGE SCALE GENOMIC DNA]</scope>
    <source>
        <strain evidence="2 3">IMCC45268</strain>
    </source>
</reference>
<dbReference type="RefSeq" id="WP_407328283.1">
    <property type="nucleotide sequence ID" value="NZ_CP136865.1"/>
</dbReference>
<keyword evidence="1" id="KW-0812">Transmembrane</keyword>
<sequence length="264" mass="30353">MLLTRVTEHVRTQNWLAVAIDFVIVVVGVLFALVAEQWFRDQQLRKELTQIEVALNASLLQNLFNMREVVAMAPCRKERTEALSLLLQSDSDPWRGLPWTANQGIFETGLPEVLPTPYRMWGSHVWNAEQSGEAIGLMDADRRRALDTIFTGTNLIRLKQDEIFEAMSKLKVLAIARDISASDRTRYLERLHYHELQSGLLERVARQTLEQIEVIGYSADDTYIDEFQTYMETYADNRIERYGNCFVPFELPFLSAEPPGRPAT</sequence>
<keyword evidence="3" id="KW-1185">Reference proteome</keyword>
<keyword evidence="1" id="KW-1133">Transmembrane helix</keyword>
<proteinExistence type="predicted"/>
<gene>
    <name evidence="2" type="ORF">R0137_02430</name>
</gene>